<protein>
    <submittedName>
        <fullName evidence="2">Uncharacterized protein</fullName>
    </submittedName>
</protein>
<feature type="non-terminal residue" evidence="2">
    <location>
        <position position="1"/>
    </location>
</feature>
<gene>
    <name evidence="2" type="ORF">AVDCRST_MAG22-1041</name>
</gene>
<organism evidence="2">
    <name type="scientific">uncultured Rubrobacteraceae bacterium</name>
    <dbReference type="NCBI Taxonomy" id="349277"/>
    <lineage>
        <taxon>Bacteria</taxon>
        <taxon>Bacillati</taxon>
        <taxon>Actinomycetota</taxon>
        <taxon>Rubrobacteria</taxon>
        <taxon>Rubrobacterales</taxon>
        <taxon>Rubrobacteraceae</taxon>
        <taxon>environmental samples</taxon>
    </lineage>
</organism>
<dbReference type="AlphaFoldDB" id="A0A6J4P0A2"/>
<feature type="region of interest" description="Disordered" evidence="1">
    <location>
        <begin position="1"/>
        <end position="102"/>
    </location>
</feature>
<evidence type="ECO:0000313" key="2">
    <source>
        <dbReference type="EMBL" id="CAA9400223.1"/>
    </source>
</evidence>
<feature type="compositionally biased region" description="Basic residues" evidence="1">
    <location>
        <begin position="47"/>
        <end position="59"/>
    </location>
</feature>
<reference evidence="2" key="1">
    <citation type="submission" date="2020-02" db="EMBL/GenBank/DDBJ databases">
        <authorList>
            <person name="Meier V. D."/>
        </authorList>
    </citation>
    <scope>NUCLEOTIDE SEQUENCE</scope>
    <source>
        <strain evidence="2">AVDCRST_MAG22</strain>
    </source>
</reference>
<proteinExistence type="predicted"/>
<feature type="compositionally biased region" description="Basic and acidic residues" evidence="1">
    <location>
        <begin position="7"/>
        <end position="18"/>
    </location>
</feature>
<sequence>DAALVYDPRRRPGERGDQGLRAGARRRERAPAAGEHRDLAASTRPSRGARGHRDLRRGRSAGPGREGPRRRGGGGRPPAAGPGAHRRLPRGPHRRAGPGLPL</sequence>
<feature type="compositionally biased region" description="Basic residues" evidence="1">
    <location>
        <begin position="84"/>
        <end position="96"/>
    </location>
</feature>
<dbReference type="EMBL" id="CADCUV010000048">
    <property type="protein sequence ID" value="CAA9400223.1"/>
    <property type="molecule type" value="Genomic_DNA"/>
</dbReference>
<feature type="non-terminal residue" evidence="2">
    <location>
        <position position="102"/>
    </location>
</feature>
<name>A0A6J4P0A2_9ACTN</name>
<evidence type="ECO:0000256" key="1">
    <source>
        <dbReference type="SAM" id="MobiDB-lite"/>
    </source>
</evidence>
<accession>A0A6J4P0A2</accession>